<evidence type="ECO:0000313" key="2">
    <source>
        <dbReference type="EMBL" id="ERK62212.1"/>
    </source>
</evidence>
<dbReference type="InterPro" id="IPR036844">
    <property type="entry name" value="Hint_dom_sf"/>
</dbReference>
<dbReference type="EMBL" id="ACVN02000033">
    <property type="protein sequence ID" value="ERK62212.1"/>
    <property type="molecule type" value="Genomic_DNA"/>
</dbReference>
<evidence type="ECO:0000313" key="3">
    <source>
        <dbReference type="Proteomes" id="UP000017052"/>
    </source>
</evidence>
<dbReference type="InterPro" id="IPR006141">
    <property type="entry name" value="Intein_N"/>
</dbReference>
<comment type="caution">
    <text evidence="2">The sequence shown here is derived from an EMBL/GenBank/DDBJ whole genome shotgun (WGS) entry which is preliminary data.</text>
</comment>
<dbReference type="PROSITE" id="PS50817">
    <property type="entry name" value="INTEIN_N_TER"/>
    <property type="match status" value="1"/>
</dbReference>
<evidence type="ECO:0000259" key="1">
    <source>
        <dbReference type="SMART" id="SM00306"/>
    </source>
</evidence>
<dbReference type="Gene3D" id="2.170.16.10">
    <property type="entry name" value="Hedgehog/Intein (Hint) domain"/>
    <property type="match status" value="1"/>
</dbReference>
<accession>U2SHR8</accession>
<dbReference type="NCBIfam" id="TIGR01445">
    <property type="entry name" value="intein_Nterm"/>
    <property type="match status" value="1"/>
</dbReference>
<proteinExistence type="predicted"/>
<feature type="domain" description="Hint" evidence="1">
    <location>
        <begin position="99"/>
        <end position="195"/>
    </location>
</feature>
<dbReference type="SMART" id="SM00306">
    <property type="entry name" value="HintN"/>
    <property type="match status" value="1"/>
</dbReference>
<dbReference type="CDD" id="cd00081">
    <property type="entry name" value="Hint"/>
    <property type="match status" value="1"/>
</dbReference>
<name>U2SHR8_9ACTN</name>
<dbReference type="SUPFAM" id="SSF51294">
    <property type="entry name" value="Hedgehog/intein (Hint) domain"/>
    <property type="match status" value="1"/>
</dbReference>
<dbReference type="Pfam" id="PF07591">
    <property type="entry name" value="PT-HINT"/>
    <property type="match status" value="1"/>
</dbReference>
<dbReference type="AlphaFoldDB" id="U2SHR8"/>
<feature type="non-terminal residue" evidence="2">
    <location>
        <position position="1"/>
    </location>
</feature>
<organism evidence="2 3">
    <name type="scientific">Propionibacterium acidifaciens F0233</name>
    <dbReference type="NCBI Taxonomy" id="553198"/>
    <lineage>
        <taxon>Bacteria</taxon>
        <taxon>Bacillati</taxon>
        <taxon>Actinomycetota</taxon>
        <taxon>Actinomycetes</taxon>
        <taxon>Propionibacteriales</taxon>
        <taxon>Propionibacteriaceae</taxon>
        <taxon>Propionibacterium</taxon>
    </lineage>
</organism>
<reference evidence="2" key="1">
    <citation type="submission" date="2013-08" db="EMBL/GenBank/DDBJ databases">
        <authorList>
            <person name="Durkin A.S."/>
            <person name="Haft D.R."/>
            <person name="McCorrison J."/>
            <person name="Torralba M."/>
            <person name="Gillis M."/>
            <person name="Haft D.H."/>
            <person name="Methe B."/>
            <person name="Sutton G."/>
            <person name="Nelson K.E."/>
        </authorList>
    </citation>
    <scope>NUCLEOTIDE SEQUENCE [LARGE SCALE GENOMIC DNA]</scope>
    <source>
        <strain evidence="2">F0233</strain>
    </source>
</reference>
<protein>
    <submittedName>
        <fullName evidence="2">Intein N-terminal splicing domain protein</fullName>
    </submittedName>
</protein>
<dbReference type="InterPro" id="IPR003587">
    <property type="entry name" value="Hint_dom_N"/>
</dbReference>
<sequence>SGGISIAQQKHENGSVDWGRVGVEAAIGAIPIPGGGGAAAGREAAATAGREALETTGREAAEQAARTTGERELSTIGTDAAENLGDDTARVAHDACNGAACFTGDTPVLMADGSSKPIQDVQPGDQVAAWDPDTDTTQARTVTRTWTHENTETLVVRLEDGGQVETTTGHPFLTKDHGWTPAGHLKPGDQLHTPDNTWVTVQSIEATGHARTVHNLEIEDLHTYHVLAGTTWTTVHNMCTPNQILPTPEVQSPKLQNIVNNLYKGTTNPERVGDGTTMDAIRHEMATGDAVHGVTHSIKGKESIRGLTKWLDRNPNADWHDRLVAQSLVDDLKSVLKVT</sequence>
<gene>
    <name evidence="2" type="ORF">HMPREF0682_1276</name>
</gene>
<keyword evidence="3" id="KW-1185">Reference proteome</keyword>
<dbReference type="Proteomes" id="UP000017052">
    <property type="component" value="Unassembled WGS sequence"/>
</dbReference>
<dbReference type="RefSeq" id="WP_021796355.1">
    <property type="nucleotide sequence ID" value="NZ_ACVN02000033.1"/>
</dbReference>
<dbReference type="GO" id="GO:0016539">
    <property type="term" value="P:intein-mediated protein splicing"/>
    <property type="evidence" value="ECO:0007669"/>
    <property type="project" value="InterPro"/>
</dbReference>